<dbReference type="Proteomes" id="UP001597085">
    <property type="component" value="Unassembled WGS sequence"/>
</dbReference>
<dbReference type="AlphaFoldDB" id="A0ABD6CJI8"/>
<dbReference type="EMBL" id="JBHUDK010000002">
    <property type="protein sequence ID" value="MFD1597544.1"/>
    <property type="molecule type" value="Genomic_DNA"/>
</dbReference>
<feature type="transmembrane region" description="Helical" evidence="1">
    <location>
        <begin position="509"/>
        <end position="528"/>
    </location>
</feature>
<dbReference type="PANTHER" id="PTHR35902:SF3">
    <property type="entry name" value="NPCBM-ASSOCIATED, NEW3 DOMAIN OF ALPHA-GALACTOSIDASE"/>
    <property type="match status" value="1"/>
</dbReference>
<sequence length="532" mass="55748">MKRGRQALVGGFALLLLVGLTGAPALVAAQQGGGVTSGEPDLEVYLPDNELFPGTETTVDFQIANGGGVNYGSAVEEVTTARAVTLEVEDSGPFEVKTGETPVGLIQDGQVSDVSHRIVVPEDVEPGTYDIDVRVRYEYTNRVTSSDTQRLSESDRQTITIEVPEEPEFSVSDVETSVGPGSSGDATLEIENTGTKTAYGAEATITGGSGVVIGGESAEEVLGDLEPGDSVRVTVNAEIAESVSESGAKPLDVAFTYDDEDGVEQDGDSVTASLAPAAEQTFAVSEVRSSLRVGETNTLSGTITNTGPNTADNAVVTFEDPGPTVTPIETEVAVGSLDPGESAAFEFDVEVTSSSTGGPRQFELGVRYWDQDNTAQQSDTLPTRAEVGAESPEFDVEPVNGTLGAGSGDEFRVTVTNTREYTVSDVSAKIYTDSPLSTSDDEAFIDSLEPGESTEIVFQVSADSDATAKLYPVKMDFQYDDDDGDTIVSDTYQVPLDVTEPTDSGGLPIIPIAVALLILAAAGGFLYYRRQG</sequence>
<proteinExistence type="predicted"/>
<evidence type="ECO:0000313" key="2">
    <source>
        <dbReference type="EMBL" id="MFD1597544.1"/>
    </source>
</evidence>
<dbReference type="Gene3D" id="2.60.40.10">
    <property type="entry name" value="Immunoglobulins"/>
    <property type="match status" value="1"/>
</dbReference>
<accession>A0ABD6CJI8</accession>
<organism evidence="2 3">
    <name type="scientific">Halobellus rarus</name>
    <dbReference type="NCBI Taxonomy" id="1126237"/>
    <lineage>
        <taxon>Archaea</taxon>
        <taxon>Methanobacteriati</taxon>
        <taxon>Methanobacteriota</taxon>
        <taxon>Stenosarchaea group</taxon>
        <taxon>Halobacteria</taxon>
        <taxon>Halobacteriales</taxon>
        <taxon>Haloferacaceae</taxon>
        <taxon>Halobellus</taxon>
    </lineage>
</organism>
<keyword evidence="3" id="KW-1185">Reference proteome</keyword>
<dbReference type="PANTHER" id="PTHR35902">
    <property type="entry name" value="S-LAYER DOMAIN-LIKE PROTEIN-RELATED"/>
    <property type="match status" value="1"/>
</dbReference>
<keyword evidence="1" id="KW-1133">Transmembrane helix</keyword>
<keyword evidence="1" id="KW-0472">Membrane</keyword>
<evidence type="ECO:0000313" key="3">
    <source>
        <dbReference type="Proteomes" id="UP001597085"/>
    </source>
</evidence>
<protein>
    <submittedName>
        <fullName evidence="2">COG1361 S-layer family protein</fullName>
    </submittedName>
</protein>
<name>A0ABD6CJI8_9EURY</name>
<gene>
    <name evidence="2" type="ORF">ACFSBX_01010</name>
</gene>
<dbReference type="RefSeq" id="WP_256421579.1">
    <property type="nucleotide sequence ID" value="NZ_JANHDI010000008.1"/>
</dbReference>
<keyword evidence="1" id="KW-0812">Transmembrane</keyword>
<dbReference type="InterPro" id="IPR013783">
    <property type="entry name" value="Ig-like_fold"/>
</dbReference>
<comment type="caution">
    <text evidence="2">The sequence shown here is derived from an EMBL/GenBank/DDBJ whole genome shotgun (WGS) entry which is preliminary data.</text>
</comment>
<reference evidence="2 3" key="1">
    <citation type="journal article" date="2019" name="Int. J. Syst. Evol. Microbiol.">
        <title>The Global Catalogue of Microorganisms (GCM) 10K type strain sequencing project: providing services to taxonomists for standard genome sequencing and annotation.</title>
        <authorList>
            <consortium name="The Broad Institute Genomics Platform"/>
            <consortium name="The Broad Institute Genome Sequencing Center for Infectious Disease"/>
            <person name="Wu L."/>
            <person name="Ma J."/>
        </authorList>
    </citation>
    <scope>NUCLEOTIDE SEQUENCE [LARGE SCALE GENOMIC DNA]</scope>
    <source>
        <strain evidence="2 3">CGMCC 1.12121</strain>
    </source>
</reference>
<evidence type="ECO:0000256" key="1">
    <source>
        <dbReference type="SAM" id="Phobius"/>
    </source>
</evidence>